<evidence type="ECO:0000256" key="3">
    <source>
        <dbReference type="ARBA" id="ARBA00011245"/>
    </source>
</evidence>
<keyword evidence="8 12" id="KW-0862">Zinc</keyword>
<evidence type="ECO:0000259" key="14">
    <source>
        <dbReference type="Pfam" id="PF09190"/>
    </source>
</evidence>
<gene>
    <name evidence="12 16" type="primary">cysS</name>
    <name evidence="16" type="ORF">SHI21_17355</name>
</gene>
<dbReference type="InterPro" id="IPR014729">
    <property type="entry name" value="Rossmann-like_a/b/a_fold"/>
</dbReference>
<reference evidence="16 17" key="1">
    <citation type="submission" date="2023-11" db="EMBL/GenBank/DDBJ databases">
        <title>A Novel Polar Bacteriovorax (B. antarcticus) Isolated from the Biocrust in Antarctica.</title>
        <authorList>
            <person name="Mun W."/>
            <person name="Choi S.Y."/>
            <person name="Mitchell R.J."/>
        </authorList>
    </citation>
    <scope>NUCLEOTIDE SEQUENCE [LARGE SCALE GENOMIC DNA]</scope>
    <source>
        <strain evidence="16 17">PP10</strain>
    </source>
</reference>
<evidence type="ECO:0000256" key="9">
    <source>
        <dbReference type="ARBA" id="ARBA00022840"/>
    </source>
</evidence>
<feature type="binding site" evidence="12">
    <location>
        <position position="245"/>
    </location>
    <ligand>
        <name>Zn(2+)</name>
        <dbReference type="ChEBI" id="CHEBI:29105"/>
    </ligand>
</feature>
<dbReference type="RefSeq" id="WP_323578223.1">
    <property type="nucleotide sequence ID" value="NZ_JAYGJQ010000002.1"/>
</dbReference>
<dbReference type="InterPro" id="IPR009080">
    <property type="entry name" value="tRNAsynth_Ia_anticodon-bd"/>
</dbReference>
<dbReference type="InterPro" id="IPR015803">
    <property type="entry name" value="Cys-tRNA-ligase"/>
</dbReference>
<evidence type="ECO:0000256" key="6">
    <source>
        <dbReference type="ARBA" id="ARBA00022723"/>
    </source>
</evidence>
<dbReference type="Pfam" id="PF01406">
    <property type="entry name" value="tRNA-synt_1e"/>
    <property type="match status" value="1"/>
</dbReference>
<dbReference type="InterPro" id="IPR056411">
    <property type="entry name" value="CysS_C"/>
</dbReference>
<dbReference type="EMBL" id="JAYGJQ010000002">
    <property type="protein sequence ID" value="MEA9358003.1"/>
    <property type="molecule type" value="Genomic_DNA"/>
</dbReference>
<dbReference type="PANTHER" id="PTHR10890:SF3">
    <property type="entry name" value="CYSTEINE--TRNA LIGASE, CYTOPLASMIC"/>
    <property type="match status" value="1"/>
</dbReference>
<evidence type="ECO:0000256" key="11">
    <source>
        <dbReference type="ARBA" id="ARBA00023146"/>
    </source>
</evidence>
<comment type="similarity">
    <text evidence="2 12">Belongs to the class-I aminoacyl-tRNA synthetase family.</text>
</comment>
<evidence type="ECO:0000313" key="17">
    <source>
        <dbReference type="Proteomes" id="UP001302274"/>
    </source>
</evidence>
<dbReference type="Gene3D" id="1.20.120.1910">
    <property type="entry name" value="Cysteine-tRNA ligase, C-terminal anti-codon recognition domain"/>
    <property type="match status" value="1"/>
</dbReference>
<feature type="domain" description="Cysteinyl-tRNA ligase anticodon binding" evidence="15">
    <location>
        <begin position="438"/>
        <end position="480"/>
    </location>
</feature>
<comment type="subcellular location">
    <subcellularLocation>
        <location evidence="1 12">Cytoplasm</location>
    </subcellularLocation>
</comment>
<keyword evidence="17" id="KW-1185">Reference proteome</keyword>
<keyword evidence="11 12" id="KW-0030">Aminoacyl-tRNA synthetase</keyword>
<evidence type="ECO:0000259" key="13">
    <source>
        <dbReference type="Pfam" id="PF01406"/>
    </source>
</evidence>
<evidence type="ECO:0000313" key="16">
    <source>
        <dbReference type="EMBL" id="MEA9358003.1"/>
    </source>
</evidence>
<evidence type="ECO:0000256" key="1">
    <source>
        <dbReference type="ARBA" id="ARBA00004496"/>
    </source>
</evidence>
<dbReference type="Pfam" id="PF23493">
    <property type="entry name" value="CysS_C"/>
    <property type="match status" value="1"/>
</dbReference>
<comment type="catalytic activity">
    <reaction evidence="12">
        <text>tRNA(Cys) + L-cysteine + ATP = L-cysteinyl-tRNA(Cys) + AMP + diphosphate</text>
        <dbReference type="Rhea" id="RHEA:17773"/>
        <dbReference type="Rhea" id="RHEA-COMP:9661"/>
        <dbReference type="Rhea" id="RHEA-COMP:9679"/>
        <dbReference type="ChEBI" id="CHEBI:30616"/>
        <dbReference type="ChEBI" id="CHEBI:33019"/>
        <dbReference type="ChEBI" id="CHEBI:35235"/>
        <dbReference type="ChEBI" id="CHEBI:78442"/>
        <dbReference type="ChEBI" id="CHEBI:78517"/>
        <dbReference type="ChEBI" id="CHEBI:456215"/>
        <dbReference type="EC" id="6.1.1.16"/>
    </reaction>
</comment>
<evidence type="ECO:0000256" key="4">
    <source>
        <dbReference type="ARBA" id="ARBA00022490"/>
    </source>
</evidence>
<keyword evidence="7 12" id="KW-0547">Nucleotide-binding</keyword>
<feature type="binding site" evidence="12">
    <location>
        <position position="216"/>
    </location>
    <ligand>
        <name>Zn(2+)</name>
        <dbReference type="ChEBI" id="CHEBI:29105"/>
    </ligand>
</feature>
<dbReference type="InterPro" id="IPR032678">
    <property type="entry name" value="tRNA-synt_1_cat_dom"/>
</dbReference>
<keyword evidence="10 12" id="KW-0648">Protein biosynthesis</keyword>
<feature type="binding site" evidence="12">
    <location>
        <position position="241"/>
    </location>
    <ligand>
        <name>Zn(2+)</name>
        <dbReference type="ChEBI" id="CHEBI:29105"/>
    </ligand>
</feature>
<dbReference type="Gene3D" id="3.40.50.620">
    <property type="entry name" value="HUPs"/>
    <property type="match status" value="1"/>
</dbReference>
<dbReference type="HAMAP" id="MF_00041">
    <property type="entry name" value="Cys_tRNA_synth"/>
    <property type="match status" value="1"/>
</dbReference>
<feature type="short sequence motif" description="'KMSKS' region" evidence="12">
    <location>
        <begin position="273"/>
        <end position="277"/>
    </location>
</feature>
<evidence type="ECO:0000256" key="12">
    <source>
        <dbReference type="HAMAP-Rule" id="MF_00041"/>
    </source>
</evidence>
<keyword evidence="9 12" id="KW-0067">ATP-binding</keyword>
<dbReference type="Pfam" id="PF09190">
    <property type="entry name" value="DALR_2"/>
    <property type="match status" value="1"/>
</dbReference>
<keyword evidence="5 12" id="KW-0436">Ligase</keyword>
<feature type="binding site" evidence="12">
    <location>
        <position position="276"/>
    </location>
    <ligand>
        <name>ATP</name>
        <dbReference type="ChEBI" id="CHEBI:30616"/>
    </ligand>
</feature>
<evidence type="ECO:0000256" key="10">
    <source>
        <dbReference type="ARBA" id="ARBA00022917"/>
    </source>
</evidence>
<dbReference type="SUPFAM" id="SSF52374">
    <property type="entry name" value="Nucleotidylyl transferase"/>
    <property type="match status" value="1"/>
</dbReference>
<dbReference type="Proteomes" id="UP001302274">
    <property type="component" value="Unassembled WGS sequence"/>
</dbReference>
<keyword evidence="6 12" id="KW-0479">Metal-binding</keyword>
<keyword evidence="4 12" id="KW-0963">Cytoplasm</keyword>
<organism evidence="16 17">
    <name type="scientific">Bacteriovorax antarcticus</name>
    <dbReference type="NCBI Taxonomy" id="3088717"/>
    <lineage>
        <taxon>Bacteria</taxon>
        <taxon>Pseudomonadati</taxon>
        <taxon>Bdellovibrionota</taxon>
        <taxon>Bacteriovoracia</taxon>
        <taxon>Bacteriovoracales</taxon>
        <taxon>Bacteriovoracaceae</taxon>
        <taxon>Bacteriovorax</taxon>
    </lineage>
</organism>
<dbReference type="EC" id="6.1.1.16" evidence="12"/>
<feature type="domain" description="Cysteinyl-tRNA synthetase class Ia DALR" evidence="14">
    <location>
        <begin position="359"/>
        <end position="402"/>
    </location>
</feature>
<evidence type="ECO:0000256" key="7">
    <source>
        <dbReference type="ARBA" id="ARBA00022741"/>
    </source>
</evidence>
<dbReference type="InterPro" id="IPR015273">
    <property type="entry name" value="Cys-tRNA-synt_Ia_DALR"/>
</dbReference>
<accession>A0ABU5VY52</accession>
<comment type="cofactor">
    <cofactor evidence="12">
        <name>Zn(2+)</name>
        <dbReference type="ChEBI" id="CHEBI:29105"/>
    </cofactor>
    <text evidence="12">Binds 1 zinc ion per subunit.</text>
</comment>
<feature type="short sequence motif" description="'HIGH' region" evidence="12">
    <location>
        <begin position="32"/>
        <end position="42"/>
    </location>
</feature>
<protein>
    <recommendedName>
        <fullName evidence="12">Cysteine--tRNA ligase</fullName>
        <ecNumber evidence="12">6.1.1.16</ecNumber>
    </recommendedName>
    <alternativeName>
        <fullName evidence="12">Cysteinyl-tRNA synthetase</fullName>
        <shortName evidence="12">CysRS</shortName>
    </alternativeName>
</protein>
<name>A0ABU5VY52_9BACT</name>
<evidence type="ECO:0000256" key="2">
    <source>
        <dbReference type="ARBA" id="ARBA00005594"/>
    </source>
</evidence>
<dbReference type="InterPro" id="IPR024909">
    <property type="entry name" value="Cys-tRNA/MSH_ligase"/>
</dbReference>
<feature type="domain" description="tRNA synthetases class I catalytic" evidence="13">
    <location>
        <begin position="18"/>
        <end position="319"/>
    </location>
</feature>
<dbReference type="PRINTS" id="PR00983">
    <property type="entry name" value="TRNASYNTHCYS"/>
</dbReference>
<dbReference type="CDD" id="cd00672">
    <property type="entry name" value="CysRS_core"/>
    <property type="match status" value="1"/>
</dbReference>
<comment type="caution">
    <text evidence="16">The sequence shown here is derived from an EMBL/GenBank/DDBJ whole genome shotgun (WGS) entry which is preliminary data.</text>
</comment>
<dbReference type="PANTHER" id="PTHR10890">
    <property type="entry name" value="CYSTEINYL-TRNA SYNTHETASE"/>
    <property type="match status" value="1"/>
</dbReference>
<dbReference type="GO" id="GO:0004817">
    <property type="term" value="F:cysteine-tRNA ligase activity"/>
    <property type="evidence" value="ECO:0007669"/>
    <property type="project" value="UniProtKB-EC"/>
</dbReference>
<dbReference type="NCBIfam" id="TIGR00435">
    <property type="entry name" value="cysS"/>
    <property type="match status" value="1"/>
</dbReference>
<dbReference type="SUPFAM" id="SSF47323">
    <property type="entry name" value="Anticodon-binding domain of a subclass of class I aminoacyl-tRNA synthetases"/>
    <property type="match status" value="1"/>
</dbReference>
<evidence type="ECO:0000256" key="8">
    <source>
        <dbReference type="ARBA" id="ARBA00022833"/>
    </source>
</evidence>
<evidence type="ECO:0000259" key="15">
    <source>
        <dbReference type="Pfam" id="PF23493"/>
    </source>
</evidence>
<proteinExistence type="inferred from homology"/>
<sequence>MEKITVFNNLTRSKEILKPIDGNNIKFYSCGPTTYNFLHVGNARAAVVADLFHRTLKASGYNVKFVRNFTDVDDKILEAANARGIHPREHSQEFIRECLTDYECLGMLPAHVTPLVSETMPEIIEMIQDLIKNGYAYTVAKEDGASEVLYNVPMFKEYGKLSKIQLESLQHGVRVESDVNKKHPSDFVLWKPAKASEGWSWDSPWGKGRPGWHIECSAMAKKHLGKTIDLHHGGVDLIFPHHENEIAQSEAANGCQFCNNWAHNEFLNFGSEKMSKSLGNVVTIRKFTETYSGSILRHILLSVHYRSKLEWTEDSITKAIGEIERIHEFTIHLFGDQKTGAADPAELAKVQKALVDIKHEMANDFNVPGAMGIFFGVIKDYNRISKNGVDALYTHAIIEIVNFMKDATGLVHDYPEEVLRQLNMARKHLSGTDNAGGDAEIEQLLVERKEARATKNWAKSDEIRDRLNALGVVVKDNPDGTATWSYK</sequence>
<feature type="binding site" evidence="12">
    <location>
        <position position="30"/>
    </location>
    <ligand>
        <name>Zn(2+)</name>
        <dbReference type="ChEBI" id="CHEBI:29105"/>
    </ligand>
</feature>
<comment type="subunit">
    <text evidence="3 12">Monomer.</text>
</comment>
<evidence type="ECO:0000256" key="5">
    <source>
        <dbReference type="ARBA" id="ARBA00022598"/>
    </source>
</evidence>